<dbReference type="PANTHER" id="PTHR30565:SF9">
    <property type="entry name" value="PROTEIN YCIF"/>
    <property type="match status" value="1"/>
</dbReference>
<keyword evidence="2" id="KW-1185">Reference proteome</keyword>
<proteinExistence type="predicted"/>
<reference evidence="1" key="1">
    <citation type="submission" date="2021-01" db="EMBL/GenBank/DDBJ databases">
        <title>Whole genome shotgun sequence of Planosporangium flavigriseum NBRC 105377.</title>
        <authorList>
            <person name="Komaki H."/>
            <person name="Tamura T."/>
        </authorList>
    </citation>
    <scope>NUCLEOTIDE SEQUENCE</scope>
    <source>
        <strain evidence="1">NBRC 105377</strain>
    </source>
</reference>
<dbReference type="InterPro" id="IPR010287">
    <property type="entry name" value="DUF892_YciF-like"/>
</dbReference>
<evidence type="ECO:0000313" key="1">
    <source>
        <dbReference type="EMBL" id="GIG74814.1"/>
    </source>
</evidence>
<dbReference type="EMBL" id="BONU01000022">
    <property type="protein sequence ID" value="GIG74814.1"/>
    <property type="molecule type" value="Genomic_DNA"/>
</dbReference>
<dbReference type="AlphaFoldDB" id="A0A8J3LVY2"/>
<organism evidence="1 2">
    <name type="scientific">Planosporangium flavigriseum</name>
    <dbReference type="NCBI Taxonomy" id="373681"/>
    <lineage>
        <taxon>Bacteria</taxon>
        <taxon>Bacillati</taxon>
        <taxon>Actinomycetota</taxon>
        <taxon>Actinomycetes</taxon>
        <taxon>Micromonosporales</taxon>
        <taxon>Micromonosporaceae</taxon>
        <taxon>Planosporangium</taxon>
    </lineage>
</organism>
<protein>
    <recommendedName>
        <fullName evidence="3">DUF892 family protein</fullName>
    </recommendedName>
</protein>
<dbReference type="Proteomes" id="UP000653674">
    <property type="component" value="Unassembled WGS sequence"/>
</dbReference>
<dbReference type="Gene3D" id="1.20.1260.10">
    <property type="match status" value="1"/>
</dbReference>
<dbReference type="Pfam" id="PF05974">
    <property type="entry name" value="DUF892"/>
    <property type="match status" value="1"/>
</dbReference>
<dbReference type="InterPro" id="IPR047114">
    <property type="entry name" value="YciF"/>
</dbReference>
<dbReference type="PANTHER" id="PTHR30565">
    <property type="entry name" value="PROTEIN YCIF"/>
    <property type="match status" value="1"/>
</dbReference>
<evidence type="ECO:0000313" key="2">
    <source>
        <dbReference type="Proteomes" id="UP000653674"/>
    </source>
</evidence>
<dbReference type="RefSeq" id="WP_338091281.1">
    <property type="nucleotide sequence ID" value="NZ_BAAAQJ010000007.1"/>
</dbReference>
<sequence length="164" mass="18370">MAVNSPADLFMFELSGMHDAEKKKAAWKGEMVGQIREGNLQQVVRIEQQESQQKVKNLEQCFQALGTQPRDVPCLAVDGMRADYQQFMSQNPSPEAMEMFTAGIMLKASHYGLGSYKSLIDKAMIMGETRCAQLLQHNLVISEESTGRLERIGHEMSQRVMATA</sequence>
<dbReference type="InterPro" id="IPR009078">
    <property type="entry name" value="Ferritin-like_SF"/>
</dbReference>
<name>A0A8J3LVY2_9ACTN</name>
<gene>
    <name evidence="1" type="ORF">Pfl04_32180</name>
</gene>
<dbReference type="SUPFAM" id="SSF47240">
    <property type="entry name" value="Ferritin-like"/>
    <property type="match status" value="1"/>
</dbReference>
<evidence type="ECO:0008006" key="3">
    <source>
        <dbReference type="Google" id="ProtNLM"/>
    </source>
</evidence>
<dbReference type="InterPro" id="IPR012347">
    <property type="entry name" value="Ferritin-like"/>
</dbReference>
<comment type="caution">
    <text evidence="1">The sequence shown here is derived from an EMBL/GenBank/DDBJ whole genome shotgun (WGS) entry which is preliminary data.</text>
</comment>
<accession>A0A8J3LVY2</accession>